<dbReference type="SMART" id="SM00360">
    <property type="entry name" value="RRM"/>
    <property type="match status" value="1"/>
</dbReference>
<feature type="region of interest" description="Disordered" evidence="2">
    <location>
        <begin position="309"/>
        <end position="349"/>
    </location>
</feature>
<evidence type="ECO:0000256" key="1">
    <source>
        <dbReference type="PROSITE-ProRule" id="PRU00176"/>
    </source>
</evidence>
<dbReference type="PROSITE" id="PS50102">
    <property type="entry name" value="RRM"/>
    <property type="match status" value="1"/>
</dbReference>
<dbReference type="AlphaFoldDB" id="G0TSC2"/>
<dbReference type="InterPro" id="IPR000504">
    <property type="entry name" value="RRM_dom"/>
</dbReference>
<dbReference type="VEuPathDB" id="TriTrypDB:TvY486_0300420"/>
<accession>G0TSC2</accession>
<protein>
    <recommendedName>
        <fullName evidence="3">RRM domain-containing protein</fullName>
    </recommendedName>
</protein>
<evidence type="ECO:0000256" key="2">
    <source>
        <dbReference type="SAM" id="MobiDB-lite"/>
    </source>
</evidence>
<evidence type="ECO:0000259" key="3">
    <source>
        <dbReference type="PROSITE" id="PS50102"/>
    </source>
</evidence>
<feature type="region of interest" description="Disordered" evidence="2">
    <location>
        <begin position="239"/>
        <end position="292"/>
    </location>
</feature>
<sequence length="349" mass="38517">MPAKKKGGRGKTINLLEFNEDYIPEDNLDWAVEVPQERTPQQVLEEKLAKRDYSRTANNILVESGGFRETDTNTTTHRRGIEDLQPPFVAHFGNLRNGTTEEEFLRNFHEDVIVTSRLISQEGRSFAFVEFKTAQALIIALAMDQSMVKGRKLYVDLATPKQVERLRGNSGGLSRQGAGQMQSSSALQNLNLTRDTFGTTQTSERELGGRSGFGSRNDLHALENLSRDTLGTAVARASDGIGTPLAPPDFSSWRTGGPVAQPEFQPTLRENRRSENDLERRGGRIGTGRPPEQAFDGLANWRDEPVAQAQGITPSGHWPESGGRGRGGRGPPRQAAVPRAACKWETLRQ</sequence>
<dbReference type="EMBL" id="HE573019">
    <property type="protein sequence ID" value="CCC46848.1"/>
    <property type="molecule type" value="Genomic_DNA"/>
</dbReference>
<dbReference type="GO" id="GO:0003723">
    <property type="term" value="F:RNA binding"/>
    <property type="evidence" value="ECO:0007669"/>
    <property type="project" value="UniProtKB-UniRule"/>
</dbReference>
<dbReference type="InterPro" id="IPR035979">
    <property type="entry name" value="RBD_domain_sf"/>
</dbReference>
<dbReference type="SUPFAM" id="SSF54928">
    <property type="entry name" value="RNA-binding domain, RBD"/>
    <property type="match status" value="1"/>
</dbReference>
<keyword evidence="1" id="KW-0694">RNA-binding</keyword>
<reference evidence="4" key="1">
    <citation type="journal article" date="2012" name="Proc. Natl. Acad. Sci. U.S.A.">
        <title>Antigenic diversity is generated by distinct evolutionary mechanisms in African trypanosome species.</title>
        <authorList>
            <person name="Jackson A.P."/>
            <person name="Berry A."/>
            <person name="Aslett M."/>
            <person name="Allison H.C."/>
            <person name="Burton P."/>
            <person name="Vavrova-Anderson J."/>
            <person name="Brown R."/>
            <person name="Browne H."/>
            <person name="Corton N."/>
            <person name="Hauser H."/>
            <person name="Gamble J."/>
            <person name="Gilderthorp R."/>
            <person name="Marcello L."/>
            <person name="McQuillan J."/>
            <person name="Otto T.D."/>
            <person name="Quail M.A."/>
            <person name="Sanders M.J."/>
            <person name="van Tonder A."/>
            <person name="Ginger M.L."/>
            <person name="Field M.C."/>
            <person name="Barry J.D."/>
            <person name="Hertz-Fowler C."/>
            <person name="Berriman M."/>
        </authorList>
    </citation>
    <scope>NUCLEOTIDE SEQUENCE</scope>
    <source>
        <strain evidence="4">Y486</strain>
    </source>
</reference>
<dbReference type="Gene3D" id="3.30.70.330">
    <property type="match status" value="1"/>
</dbReference>
<dbReference type="InterPro" id="IPR012677">
    <property type="entry name" value="Nucleotide-bd_a/b_plait_sf"/>
</dbReference>
<feature type="compositionally biased region" description="Basic and acidic residues" evidence="2">
    <location>
        <begin position="269"/>
        <end position="282"/>
    </location>
</feature>
<name>G0TSC2_TRYVY</name>
<feature type="domain" description="RRM" evidence="3">
    <location>
        <begin position="88"/>
        <end position="160"/>
    </location>
</feature>
<evidence type="ECO:0000313" key="4">
    <source>
        <dbReference type="EMBL" id="CCC46848.1"/>
    </source>
</evidence>
<organism evidence="4">
    <name type="scientific">Trypanosoma vivax (strain Y486)</name>
    <dbReference type="NCBI Taxonomy" id="1055687"/>
    <lineage>
        <taxon>Eukaryota</taxon>
        <taxon>Discoba</taxon>
        <taxon>Euglenozoa</taxon>
        <taxon>Kinetoplastea</taxon>
        <taxon>Metakinetoplastina</taxon>
        <taxon>Trypanosomatida</taxon>
        <taxon>Trypanosomatidae</taxon>
        <taxon>Trypanosoma</taxon>
        <taxon>Duttonella</taxon>
    </lineage>
</organism>
<dbReference type="OMA" id="PRENCRS"/>
<proteinExistence type="predicted"/>
<gene>
    <name evidence="4" type="ORF">TVY486_0300420</name>
</gene>